<dbReference type="Pfam" id="PF02637">
    <property type="entry name" value="GatB_Yqey"/>
    <property type="match status" value="1"/>
</dbReference>
<keyword evidence="3 10" id="KW-0436">Ligase</keyword>
<evidence type="ECO:0000313" key="12">
    <source>
        <dbReference type="EMBL" id="HIR40914.1"/>
    </source>
</evidence>
<comment type="similarity">
    <text evidence="1 10">Belongs to the GatB/GatE family. GatB subfamily.</text>
</comment>
<evidence type="ECO:0000256" key="7">
    <source>
        <dbReference type="ARBA" id="ARBA00024799"/>
    </source>
</evidence>
<comment type="caution">
    <text evidence="12">The sequence shown here is derived from an EMBL/GenBank/DDBJ whole genome shotgun (WGS) entry which is preliminary data.</text>
</comment>
<sequence>MLNPNYEVVVGLEVHAELNTESKIYCSCKNAFGLEVNSQCCPICMGMPGTLPTLNMQVVEYAIKMGHALHCNIHRICKQDRKNYFYPDLPKSYQISQFDIPLCETGYLDVLVENPDKSTYQKRFGVTRIHIEEDAGKLLHSANIDGSLVDFNRCGVPLIEIVSEPDFRSSAEAHAYLETIKSILQYLDISDCKMEQGSIRADVNVSVRKKGSTEFGTRVEMKNVNSFSAVVRAIDYEAARQIEVLENGGEIFQETRRWDDAKGENVLLRSKEDSQDYRYFPEPDLPTIVLEQEYVDGLKETIPELPNIKLIRFTQDFGISYDEAQVLLEEPEKCAFFEESVAKKVCSPKIICNWMVGDLTKYLREKKLSLADTALTVDSFTALLKMIEDGKISNAAGKQVFEVLLTQENADPAKIVEEKGLAQISDDSALQAVVDQVCEANQKSIQDYKNGKTNALGYLTGQCMKATKGKGNPARMKELLLEYLQTH</sequence>
<keyword evidence="6 10" id="KW-0648">Protein biosynthesis</keyword>
<comment type="subunit">
    <text evidence="2 10">Heterotrimer of A, B and C subunits.</text>
</comment>
<dbReference type="InterPro" id="IPR018027">
    <property type="entry name" value="Asn/Gln_amidotransferase"/>
</dbReference>
<evidence type="ECO:0000259" key="11">
    <source>
        <dbReference type="SMART" id="SM00845"/>
    </source>
</evidence>
<dbReference type="Gene3D" id="1.10.150.380">
    <property type="entry name" value="GatB domain, N-terminal subdomain"/>
    <property type="match status" value="1"/>
</dbReference>
<evidence type="ECO:0000256" key="5">
    <source>
        <dbReference type="ARBA" id="ARBA00022840"/>
    </source>
</evidence>
<evidence type="ECO:0000256" key="9">
    <source>
        <dbReference type="ARBA" id="ARBA00047913"/>
    </source>
</evidence>
<dbReference type="InterPro" id="IPR006075">
    <property type="entry name" value="Asn/Gln-tRNA_Trfase_suB/E_cat"/>
</dbReference>
<comment type="catalytic activity">
    <reaction evidence="9 10">
        <text>L-glutamyl-tRNA(Gln) + L-glutamine + ATP + H2O = L-glutaminyl-tRNA(Gln) + L-glutamate + ADP + phosphate + H(+)</text>
        <dbReference type="Rhea" id="RHEA:17521"/>
        <dbReference type="Rhea" id="RHEA-COMP:9681"/>
        <dbReference type="Rhea" id="RHEA-COMP:9684"/>
        <dbReference type="ChEBI" id="CHEBI:15377"/>
        <dbReference type="ChEBI" id="CHEBI:15378"/>
        <dbReference type="ChEBI" id="CHEBI:29985"/>
        <dbReference type="ChEBI" id="CHEBI:30616"/>
        <dbReference type="ChEBI" id="CHEBI:43474"/>
        <dbReference type="ChEBI" id="CHEBI:58359"/>
        <dbReference type="ChEBI" id="CHEBI:78520"/>
        <dbReference type="ChEBI" id="CHEBI:78521"/>
        <dbReference type="ChEBI" id="CHEBI:456216"/>
    </reaction>
</comment>
<evidence type="ECO:0000256" key="3">
    <source>
        <dbReference type="ARBA" id="ARBA00022598"/>
    </source>
</evidence>
<comment type="function">
    <text evidence="7 10">Allows the formation of correctly charged Asn-tRNA(Asn) or Gln-tRNA(Gln) through the transamidation of misacylated Asp-tRNA(Asn) or Glu-tRNA(Gln) in organisms which lack either or both of asparaginyl-tRNA or glutaminyl-tRNA synthetases. The reaction takes place in the presence of glutamine and ATP through an activated phospho-Asp-tRNA(Asn) or phospho-Glu-tRNA(Gln).</text>
</comment>
<dbReference type="Gene3D" id="1.10.10.410">
    <property type="match status" value="1"/>
</dbReference>
<evidence type="ECO:0000256" key="6">
    <source>
        <dbReference type="ARBA" id="ARBA00022917"/>
    </source>
</evidence>
<dbReference type="AlphaFoldDB" id="A0A9D1AKP8"/>
<dbReference type="NCBIfam" id="NF004014">
    <property type="entry name" value="PRK05477.1-4"/>
    <property type="match status" value="1"/>
</dbReference>
<keyword evidence="4 10" id="KW-0547">Nucleotide-binding</keyword>
<dbReference type="InterPro" id="IPR042114">
    <property type="entry name" value="GatB_C_1"/>
</dbReference>
<dbReference type="PANTHER" id="PTHR11659">
    <property type="entry name" value="GLUTAMYL-TRNA GLN AMIDOTRANSFERASE SUBUNIT B MITOCHONDRIAL AND PROKARYOTIC PET112-RELATED"/>
    <property type="match status" value="1"/>
</dbReference>
<evidence type="ECO:0000256" key="2">
    <source>
        <dbReference type="ARBA" id="ARBA00011123"/>
    </source>
</evidence>
<dbReference type="SMART" id="SM00845">
    <property type="entry name" value="GatB_Yqey"/>
    <property type="match status" value="1"/>
</dbReference>
<dbReference type="NCBIfam" id="NF004012">
    <property type="entry name" value="PRK05477.1-2"/>
    <property type="match status" value="1"/>
</dbReference>
<evidence type="ECO:0000256" key="4">
    <source>
        <dbReference type="ARBA" id="ARBA00022741"/>
    </source>
</evidence>
<dbReference type="GO" id="GO:0050567">
    <property type="term" value="F:glutaminyl-tRNA synthase (glutamine-hydrolyzing) activity"/>
    <property type="evidence" value="ECO:0007669"/>
    <property type="project" value="UniProtKB-UniRule"/>
</dbReference>
<dbReference type="GO" id="GO:0006412">
    <property type="term" value="P:translation"/>
    <property type="evidence" value="ECO:0007669"/>
    <property type="project" value="UniProtKB-UniRule"/>
</dbReference>
<proteinExistence type="inferred from homology"/>
<evidence type="ECO:0000313" key="13">
    <source>
        <dbReference type="Proteomes" id="UP000886749"/>
    </source>
</evidence>
<accession>A0A9D1AKP8</accession>
<dbReference type="InterPro" id="IPR017959">
    <property type="entry name" value="Asn/Gln-tRNA_amidoTrfase_suB/E"/>
</dbReference>
<reference evidence="12" key="2">
    <citation type="journal article" date="2021" name="PeerJ">
        <title>Extensive microbial diversity within the chicken gut microbiome revealed by metagenomics and culture.</title>
        <authorList>
            <person name="Gilroy R."/>
            <person name="Ravi A."/>
            <person name="Getino M."/>
            <person name="Pursley I."/>
            <person name="Horton D.L."/>
            <person name="Alikhan N.F."/>
            <person name="Baker D."/>
            <person name="Gharbi K."/>
            <person name="Hall N."/>
            <person name="Watson M."/>
            <person name="Adriaenssens E.M."/>
            <person name="Foster-Nyarko E."/>
            <person name="Jarju S."/>
            <person name="Secka A."/>
            <person name="Antonio M."/>
            <person name="Oren A."/>
            <person name="Chaudhuri R.R."/>
            <person name="La Ragione R."/>
            <person name="Hildebrand F."/>
            <person name="Pallen M.J."/>
        </authorList>
    </citation>
    <scope>NUCLEOTIDE SEQUENCE</scope>
    <source>
        <strain evidence="12">CHK184-25365</strain>
    </source>
</reference>
<dbReference type="EMBL" id="DVGY01000083">
    <property type="protein sequence ID" value="HIR40914.1"/>
    <property type="molecule type" value="Genomic_DNA"/>
</dbReference>
<dbReference type="Proteomes" id="UP000886749">
    <property type="component" value="Unassembled WGS sequence"/>
</dbReference>
<dbReference type="InterPro" id="IPR014746">
    <property type="entry name" value="Gln_synth/guanido_kin_cat_dom"/>
</dbReference>
<name>A0A9D1AKP8_9FIRM</name>
<dbReference type="InterPro" id="IPR003789">
    <property type="entry name" value="Asn/Gln_tRNA_amidoTrase-B-like"/>
</dbReference>
<dbReference type="PROSITE" id="PS01234">
    <property type="entry name" value="GATB"/>
    <property type="match status" value="1"/>
</dbReference>
<evidence type="ECO:0000256" key="8">
    <source>
        <dbReference type="ARBA" id="ARBA00047380"/>
    </source>
</evidence>
<dbReference type="InterPro" id="IPR023168">
    <property type="entry name" value="GatB_Yqey_C_2"/>
</dbReference>
<dbReference type="InterPro" id="IPR017958">
    <property type="entry name" value="Gln-tRNA_amidoTrfase_suB_CS"/>
</dbReference>
<evidence type="ECO:0000256" key="10">
    <source>
        <dbReference type="HAMAP-Rule" id="MF_00121"/>
    </source>
</evidence>
<keyword evidence="5 10" id="KW-0067">ATP-binding</keyword>
<evidence type="ECO:0000256" key="1">
    <source>
        <dbReference type="ARBA" id="ARBA00005306"/>
    </source>
</evidence>
<dbReference type="InterPro" id="IPR004413">
    <property type="entry name" value="GatB"/>
</dbReference>
<dbReference type="Pfam" id="PF02934">
    <property type="entry name" value="GatB_N"/>
    <property type="match status" value="1"/>
</dbReference>
<dbReference type="SUPFAM" id="SSF55931">
    <property type="entry name" value="Glutamine synthetase/guanido kinase"/>
    <property type="match status" value="1"/>
</dbReference>
<reference evidence="12" key="1">
    <citation type="submission" date="2020-10" db="EMBL/GenBank/DDBJ databases">
        <authorList>
            <person name="Gilroy R."/>
        </authorList>
    </citation>
    <scope>NUCLEOTIDE SEQUENCE</scope>
    <source>
        <strain evidence="12">CHK184-25365</strain>
    </source>
</reference>
<dbReference type="GO" id="GO:0005524">
    <property type="term" value="F:ATP binding"/>
    <property type="evidence" value="ECO:0007669"/>
    <property type="project" value="UniProtKB-KW"/>
</dbReference>
<comment type="catalytic activity">
    <reaction evidence="8 10">
        <text>L-aspartyl-tRNA(Asn) + L-glutamine + ATP + H2O = L-asparaginyl-tRNA(Asn) + L-glutamate + ADP + phosphate + 2 H(+)</text>
        <dbReference type="Rhea" id="RHEA:14513"/>
        <dbReference type="Rhea" id="RHEA-COMP:9674"/>
        <dbReference type="Rhea" id="RHEA-COMP:9677"/>
        <dbReference type="ChEBI" id="CHEBI:15377"/>
        <dbReference type="ChEBI" id="CHEBI:15378"/>
        <dbReference type="ChEBI" id="CHEBI:29985"/>
        <dbReference type="ChEBI" id="CHEBI:30616"/>
        <dbReference type="ChEBI" id="CHEBI:43474"/>
        <dbReference type="ChEBI" id="CHEBI:58359"/>
        <dbReference type="ChEBI" id="CHEBI:78515"/>
        <dbReference type="ChEBI" id="CHEBI:78516"/>
        <dbReference type="ChEBI" id="CHEBI:456216"/>
    </reaction>
</comment>
<dbReference type="HAMAP" id="MF_00121">
    <property type="entry name" value="GatB"/>
    <property type="match status" value="1"/>
</dbReference>
<dbReference type="FunFam" id="1.10.10.410:FF:000001">
    <property type="entry name" value="Aspartyl/glutamyl-tRNA(Asn/Gln) amidotransferase subunit B"/>
    <property type="match status" value="1"/>
</dbReference>
<dbReference type="EC" id="6.3.5.-" evidence="10"/>
<gene>
    <name evidence="10 12" type="primary">gatB</name>
    <name evidence="12" type="ORF">IAB36_03700</name>
</gene>
<dbReference type="NCBIfam" id="TIGR00133">
    <property type="entry name" value="gatB"/>
    <property type="match status" value="1"/>
</dbReference>
<dbReference type="SUPFAM" id="SSF89095">
    <property type="entry name" value="GatB/YqeY motif"/>
    <property type="match status" value="1"/>
</dbReference>
<organism evidence="12 13">
    <name type="scientific">Candidatus Egerieicola pullicola</name>
    <dbReference type="NCBI Taxonomy" id="2840775"/>
    <lineage>
        <taxon>Bacteria</taxon>
        <taxon>Bacillati</taxon>
        <taxon>Bacillota</taxon>
        <taxon>Clostridia</taxon>
        <taxon>Eubacteriales</taxon>
        <taxon>Oscillospiraceae</taxon>
        <taxon>Oscillospiraceae incertae sedis</taxon>
        <taxon>Candidatus Egerieicola</taxon>
    </lineage>
</organism>
<protein>
    <recommendedName>
        <fullName evidence="10">Aspartyl/glutamyl-tRNA(Asn/Gln) amidotransferase subunit B</fullName>
        <shortName evidence="10">Asp/Glu-ADT subunit B</shortName>
        <ecNumber evidence="10">6.3.5.-</ecNumber>
    </recommendedName>
</protein>
<dbReference type="PANTHER" id="PTHR11659:SF0">
    <property type="entry name" value="GLUTAMYL-TRNA(GLN) AMIDOTRANSFERASE SUBUNIT B, MITOCHONDRIAL"/>
    <property type="match status" value="1"/>
</dbReference>
<feature type="domain" description="Asn/Gln amidotransferase" evidence="11">
    <location>
        <begin position="335"/>
        <end position="484"/>
    </location>
</feature>
<dbReference type="GO" id="GO:0070681">
    <property type="term" value="P:glutaminyl-tRNAGln biosynthesis via transamidation"/>
    <property type="evidence" value="ECO:0007669"/>
    <property type="project" value="TreeGrafter"/>
</dbReference>